<keyword evidence="6 7" id="KW-0472">Membrane</keyword>
<dbReference type="PANTHER" id="PTHR33932:SF4">
    <property type="entry name" value="NA(+)_H(+) ANTIPORTER SUBUNIT B"/>
    <property type="match status" value="1"/>
</dbReference>
<keyword evidence="10" id="KW-1185">Reference proteome</keyword>
<dbReference type="Proteomes" id="UP000019591">
    <property type="component" value="Plasmid EAL2_808p"/>
</dbReference>
<dbReference type="PATRIC" id="fig|1286171.3.peg.2496"/>
<geneLocation type="plasmid" evidence="9 10">
    <name>EAL2_808p</name>
</geneLocation>
<evidence type="ECO:0000313" key="10">
    <source>
        <dbReference type="Proteomes" id="UP000019591"/>
    </source>
</evidence>
<feature type="transmembrane region" description="Helical" evidence="7">
    <location>
        <begin position="32"/>
        <end position="52"/>
    </location>
</feature>
<dbReference type="eggNOG" id="COG2111">
    <property type="taxonomic scope" value="Bacteria"/>
</dbReference>
<dbReference type="OrthoDB" id="1752329at2"/>
<reference evidence="9 10" key="1">
    <citation type="journal article" date="2014" name="Genome Announc.">
        <title>Complete Genome Sequence of Amino Acid-Utilizing Eubacterium acidaminophilum al-2 (DSM 3953).</title>
        <authorList>
            <person name="Poehlein A."/>
            <person name="Andreesen J.R."/>
            <person name="Daniel R."/>
        </authorList>
    </citation>
    <scope>NUCLEOTIDE SEQUENCE [LARGE SCALE GENOMIC DNA]</scope>
    <source>
        <strain evidence="9 10">DSM 3953</strain>
        <plasmid evidence="10">Plasmid EAL2_808p</plasmid>
    </source>
</reference>
<gene>
    <name evidence="9" type="ORF">EAL2_808p03200</name>
</gene>
<evidence type="ECO:0000256" key="2">
    <source>
        <dbReference type="ARBA" id="ARBA00009425"/>
    </source>
</evidence>
<comment type="similarity">
    <text evidence="2">Belongs to the CPA3 antiporters (TC 2.A.63) subunit B family.</text>
</comment>
<dbReference type="AlphaFoldDB" id="W8TA99"/>
<sequence length="139" mass="14937">MNSTILSMVSSMVIPFIQLFGIYVIVNGHISPGGGFAGGTIIGVSLILFRIVGGSDAAKKKYPYQRLIKMTCLSLISYGLIKGYSFINGGLDLHMYDLPIGTPGDILSGRYLLPLNIFVGAIVASAMYFLYALFSEGEI</sequence>
<evidence type="ECO:0000256" key="4">
    <source>
        <dbReference type="ARBA" id="ARBA00022692"/>
    </source>
</evidence>
<evidence type="ECO:0000259" key="8">
    <source>
        <dbReference type="Pfam" id="PF04039"/>
    </source>
</evidence>
<proteinExistence type="inferred from homology"/>
<dbReference type="HOGENOM" id="CLU_101659_3_2_9"/>
<feature type="transmembrane region" description="Helical" evidence="7">
    <location>
        <begin position="111"/>
        <end position="134"/>
    </location>
</feature>
<dbReference type="InterPro" id="IPR007182">
    <property type="entry name" value="MnhB"/>
</dbReference>
<keyword evidence="4 7" id="KW-0812">Transmembrane</keyword>
<dbReference type="PANTHER" id="PTHR33932">
    <property type="entry name" value="NA(+)/H(+) ANTIPORTER SUBUNIT B"/>
    <property type="match status" value="1"/>
</dbReference>
<name>W8TA99_PEPAC</name>
<evidence type="ECO:0000313" key="9">
    <source>
        <dbReference type="EMBL" id="AHM57825.1"/>
    </source>
</evidence>
<protein>
    <submittedName>
        <fullName evidence="9">Sodium/proton antiporter</fullName>
    </submittedName>
</protein>
<feature type="transmembrane region" description="Helical" evidence="7">
    <location>
        <begin position="5"/>
        <end position="26"/>
    </location>
</feature>
<dbReference type="GO" id="GO:0005886">
    <property type="term" value="C:plasma membrane"/>
    <property type="evidence" value="ECO:0007669"/>
    <property type="project" value="UniProtKB-SubCell"/>
</dbReference>
<organism evidence="9 10">
    <name type="scientific">Peptoclostridium acidaminophilum DSM 3953</name>
    <dbReference type="NCBI Taxonomy" id="1286171"/>
    <lineage>
        <taxon>Bacteria</taxon>
        <taxon>Bacillati</taxon>
        <taxon>Bacillota</taxon>
        <taxon>Clostridia</taxon>
        <taxon>Peptostreptococcales</taxon>
        <taxon>Peptoclostridiaceae</taxon>
        <taxon>Peptoclostridium</taxon>
    </lineage>
</organism>
<evidence type="ECO:0000256" key="6">
    <source>
        <dbReference type="ARBA" id="ARBA00023136"/>
    </source>
</evidence>
<keyword evidence="9" id="KW-0614">Plasmid</keyword>
<evidence type="ECO:0000256" key="3">
    <source>
        <dbReference type="ARBA" id="ARBA00022475"/>
    </source>
</evidence>
<dbReference type="KEGG" id="eac:EAL2_808p03200"/>
<feature type="domain" description="Na+/H+ antiporter MnhB subunit-related protein" evidence="8">
    <location>
        <begin position="5"/>
        <end position="128"/>
    </location>
</feature>
<keyword evidence="5 7" id="KW-1133">Transmembrane helix</keyword>
<keyword evidence="3" id="KW-1003">Cell membrane</keyword>
<comment type="subcellular location">
    <subcellularLocation>
        <location evidence="1">Cell membrane</location>
        <topology evidence="1">Multi-pass membrane protein</topology>
    </subcellularLocation>
</comment>
<evidence type="ECO:0000256" key="1">
    <source>
        <dbReference type="ARBA" id="ARBA00004651"/>
    </source>
</evidence>
<feature type="transmembrane region" description="Helical" evidence="7">
    <location>
        <begin position="72"/>
        <end position="91"/>
    </location>
</feature>
<evidence type="ECO:0000256" key="5">
    <source>
        <dbReference type="ARBA" id="ARBA00022989"/>
    </source>
</evidence>
<dbReference type="RefSeq" id="WP_148296001.1">
    <property type="nucleotide sequence ID" value="NZ_CP007453.1"/>
</dbReference>
<dbReference type="EMBL" id="CP007453">
    <property type="protein sequence ID" value="AHM57825.1"/>
    <property type="molecule type" value="Genomic_DNA"/>
</dbReference>
<dbReference type="InterPro" id="IPR050622">
    <property type="entry name" value="CPA3_antiporter_subunitB"/>
</dbReference>
<accession>W8TA99</accession>
<evidence type="ECO:0000256" key="7">
    <source>
        <dbReference type="SAM" id="Phobius"/>
    </source>
</evidence>
<dbReference type="Pfam" id="PF04039">
    <property type="entry name" value="MnhB"/>
    <property type="match status" value="1"/>
</dbReference>